<name>A0A366LX45_9ACTN</name>
<reference evidence="1 2" key="1">
    <citation type="submission" date="2018-06" db="EMBL/GenBank/DDBJ databases">
        <title>Sphaerisporangium craniellae sp. nov., isolated from a marine sponge in the South China Sea.</title>
        <authorList>
            <person name="Li L."/>
        </authorList>
    </citation>
    <scope>NUCLEOTIDE SEQUENCE [LARGE SCALE GENOMIC DNA]</scope>
    <source>
        <strain evidence="1 2">LHW63015</strain>
    </source>
</reference>
<keyword evidence="2" id="KW-1185">Reference proteome</keyword>
<proteinExistence type="predicted"/>
<organism evidence="1 2">
    <name type="scientific">Spongiactinospora rosea</name>
    <dbReference type="NCBI Taxonomy" id="2248750"/>
    <lineage>
        <taxon>Bacteria</taxon>
        <taxon>Bacillati</taxon>
        <taxon>Actinomycetota</taxon>
        <taxon>Actinomycetes</taxon>
        <taxon>Streptosporangiales</taxon>
        <taxon>Streptosporangiaceae</taxon>
        <taxon>Spongiactinospora</taxon>
    </lineage>
</organism>
<comment type="caution">
    <text evidence="1">The sequence shown here is derived from an EMBL/GenBank/DDBJ whole genome shotgun (WGS) entry which is preliminary data.</text>
</comment>
<accession>A0A366LX45</accession>
<evidence type="ECO:0000313" key="1">
    <source>
        <dbReference type="EMBL" id="RBQ18103.1"/>
    </source>
</evidence>
<protein>
    <submittedName>
        <fullName evidence="1">Uncharacterized protein</fullName>
    </submittedName>
</protein>
<dbReference type="AlphaFoldDB" id="A0A366LX45"/>
<sequence>MYEIRDPAGRVLGTADTMSLAEARLDELTRDQPGEPRRAGTWTIVDTETGVIAAELTRYDGPSTPFRSVVATLAHLDASPPEPPEERR</sequence>
<dbReference type="RefSeq" id="WP_113982703.1">
    <property type="nucleotide sequence ID" value="NZ_QMEY01000009.1"/>
</dbReference>
<evidence type="ECO:0000313" key="2">
    <source>
        <dbReference type="Proteomes" id="UP000253303"/>
    </source>
</evidence>
<dbReference type="EMBL" id="QMEY01000009">
    <property type="protein sequence ID" value="RBQ18103.1"/>
    <property type="molecule type" value="Genomic_DNA"/>
</dbReference>
<dbReference type="Proteomes" id="UP000253303">
    <property type="component" value="Unassembled WGS sequence"/>
</dbReference>
<gene>
    <name evidence="1" type="ORF">DP939_22360</name>
</gene>